<name>A0A914Z2D4_9BILA</name>
<feature type="region of interest" description="Disordered" evidence="1">
    <location>
        <begin position="1"/>
        <end position="30"/>
    </location>
</feature>
<sequence>MGKNKKKSRQHSDFQKPNRKPGKVLKKTNVTDTTFKTKKIELFNQLEDSSTQPPTASDTQQPRLNVQEICQNLNHFQESMLKRALEGLLELHTKSRDNFLENLHRIIPAVGRLLAWDNRVQDSFIACLNKVFLKIFASPDQLISASFDRLCSLIVLGLTNPQDKIKVLAINILNKHIFPRKSAPMNRELFKSYLRLVACDCLAGKSHIGVIKVALSSLPNFLSMYTRDNSQFHEDYVEAFYYTKNNKFGVTYKSPSNGQPDFPLDTRGQMDLPFLYPTATKHEFLQLKIFH</sequence>
<evidence type="ECO:0000313" key="2">
    <source>
        <dbReference type="Proteomes" id="UP000887577"/>
    </source>
</evidence>
<evidence type="ECO:0000313" key="3">
    <source>
        <dbReference type="WBParaSite" id="PSU_v2.g6230.t1"/>
    </source>
</evidence>
<protein>
    <submittedName>
        <fullName evidence="3">Pre-rRNA-processing protein Ipi1 N-terminal domain-containing protein</fullName>
    </submittedName>
</protein>
<dbReference type="Proteomes" id="UP000887577">
    <property type="component" value="Unplaced"/>
</dbReference>
<dbReference type="WBParaSite" id="PSU_v2.g6230.t1">
    <property type="protein sequence ID" value="PSU_v2.g6230.t1"/>
    <property type="gene ID" value="PSU_v2.g6230"/>
</dbReference>
<proteinExistence type="predicted"/>
<reference evidence="3" key="1">
    <citation type="submission" date="2022-11" db="UniProtKB">
        <authorList>
            <consortium name="WormBaseParasite"/>
        </authorList>
    </citation>
    <scope>IDENTIFICATION</scope>
</reference>
<dbReference type="InterPro" id="IPR011989">
    <property type="entry name" value="ARM-like"/>
</dbReference>
<dbReference type="InterPro" id="IPR016024">
    <property type="entry name" value="ARM-type_fold"/>
</dbReference>
<keyword evidence="2" id="KW-1185">Reference proteome</keyword>
<organism evidence="2 3">
    <name type="scientific">Panagrolaimus superbus</name>
    <dbReference type="NCBI Taxonomy" id="310955"/>
    <lineage>
        <taxon>Eukaryota</taxon>
        <taxon>Metazoa</taxon>
        <taxon>Ecdysozoa</taxon>
        <taxon>Nematoda</taxon>
        <taxon>Chromadorea</taxon>
        <taxon>Rhabditida</taxon>
        <taxon>Tylenchina</taxon>
        <taxon>Panagrolaimomorpha</taxon>
        <taxon>Panagrolaimoidea</taxon>
        <taxon>Panagrolaimidae</taxon>
        <taxon>Panagrolaimus</taxon>
    </lineage>
</organism>
<feature type="compositionally biased region" description="Basic residues" evidence="1">
    <location>
        <begin position="17"/>
        <end position="26"/>
    </location>
</feature>
<accession>A0A914Z2D4</accession>
<dbReference type="AlphaFoldDB" id="A0A914Z2D4"/>
<evidence type="ECO:0000256" key="1">
    <source>
        <dbReference type="SAM" id="MobiDB-lite"/>
    </source>
</evidence>
<dbReference type="SUPFAM" id="SSF48371">
    <property type="entry name" value="ARM repeat"/>
    <property type="match status" value="1"/>
</dbReference>
<dbReference type="Gene3D" id="1.25.10.10">
    <property type="entry name" value="Leucine-rich Repeat Variant"/>
    <property type="match status" value="1"/>
</dbReference>